<proteinExistence type="predicted"/>
<keyword evidence="2" id="KW-1185">Reference proteome</keyword>
<comment type="caution">
    <text evidence="1">The sequence shown here is derived from an EMBL/GenBank/DDBJ whole genome shotgun (WGS) entry which is preliminary data.</text>
</comment>
<sequence>MMTREHHRRRSPESSRRRRKERRDSREQLQTRQTPVPAPIPRYEERAEEPVDLQSRAFSPYSSSSSTSSSLLNISRPSRFGLGNFFGGGKKQHRVRKKRNRFLRFGNSSSSSVGSDLAYGKGYIERRRSREFSPPNSVGRPALSQRGRAQTDEEIIELGRKFAEIARQQNVEDLKAAGRSRPSGLVSAASALNDSEWESASDDDDSSSSEFDSGLAYGSGLSLPNTSAKVERALDPPRPSHSPRSPPSVRSPRSAVRSPPSLLAPNHDSPLHRKPSVVDPNLFGPVNSLRGYVETPCGFEKVDRSKLDEPHRPYEPSIPPSEVISETRPLQRVYPVPTSDPGRFDARGSVVSFQQDISTPSPSSRPGPVPIQQPKPIAPVSRKVLDAVETDSRFSDRSSSRKSVRDTAIAGIAGAALGAALSSDRRDDRERHEEKRERERDRDRDRDGKRRSKRSDTGTLDERAEKRRSRDVPRDEPRDEPRELREDRFERRREKRPEQERDSEKDKRLREMVVAEAARESEKEKRRRDKYRDEDDDYDRERRERRERRDARNDDRKNEREVDRNENRREERASRSDLESYLKRQEGSGYQPKEGPIDPFQFQVSDDAFQTPLNTTPKRPLTPNVITVDREPDFSRFERKEDDARPFERLSRKDSYERDLRNAHEIYEATEHATAPVNGAAFAIATATVMAEEGRGRSHSRGGDATSRNRSRRGESPKREKDAVQADADRYYREAELARRIQEDDRRSHSTTESSVIDKWKNAKEPVVVDIVAPPEMDHPKRKSPYDGPDADVRIDNVLEHPSELARFRTPDIKGLSTALIFKTRDPSAERERPMLNVVRPTPVPTPTLEVQRLLEEPPSKPAMDIDTSDSNDIPDVVIGPRGEVIPAPPTPKAVSWGENQTKHYVVESPEREDDPYSGTKIVTPAKPPRSRSGKKNGWGVIAAAVSGTSDGAASSSTTDRSIDSEVTRTGRAPRGGEKTTSRRSSTQLEGMYDNPPVPGPKPPSPRSVQMPGAFAEDPAFTANIAAALQGSGFDPNIVIDNASFHRRDSPPGSNDSDAFHSPFVESVIDLGSTAPQNGQEHGFVIGEVPETPTEEQDIPADKSNILSRLKELRRQQSAAGQGGPEGPEIFNDAIKSRSVAEDEWDSPSSKLSKKEKKRRERSAKAQSTEEDVPADDASQKEQDLEAEFGVAAGDEEQESSLKKKKSKKAKKAIVVQDSSKQPDTESPKVDPTDSFQDVRNTKAVESSKDAKTTEEGAEWDLPKESGRRSKRNSEAYEAARSALASGLSMESSYRLTDAESAPVTDDEWDTPKTSRRNSAAYSTLSRSAPSEISLELARRSTLPASLSDDERDVLSKKKGKRNTIDDEFSSLARSTDDLSRTTSRRSSRAYDSPSRGEPSGEDLVESPVEIGESFNDLRSEKTAATEEEWDVTPKKSKKKSKRSSVGYEDTPSTPVSQTAPSEVSATSSRRSKHDSYTDSPSRSAPGSEIGTDDSRKKKKKKKRRSTDGLPDDGNTNESEPPDRGRDRFEALDRDISSVVSEPSRYDDHKSSRSRGKSDILDDTRSVTSTPGSADRKDRKSSKSEKDARNSGSSSFFDRFKSSIGVAGEGRPRKSEEDKKNSFLDNAGTLGAGVGSTGAAIAPVSQEARSNATNEPLEEETQSIPITPERQSTRPREVEFIDPEIVPREIRPAIDPKYGDLLPLPPSLPGSPVPELGDDFPPLPDSRPESPEHERHLLEMPTHVRRRSGIETPHRPKTPSQGAIPLQFLLGHKATPESPSTSFRSPSVRSPSASPITGISEFSERRRRPRPTSWESSREFKPLLLLQRALNRESNMMSSPERDSSPSDRLQEISPDRSEDHEDISPSSSRIRTESPGLDSQPRQGVSDALAKLTAAEVTEVPVTSHATEAPSHSSDRVLSQPSDELLHQQATGVDDSPHLPPLLENNELPAPENQPVVDEHEGDLKEPIEQLPLESLEHAELKSPKPELKLVVPSSDIDSLPLTVQEPNADVLPISPTPAVDQKSMKPDESFRDSLEDNFKDVTPVVEVAKPVPEDVQVMTVLDDRGLTQETEAVDTSALQSKDAPTFDLSPEGKTPTFADALETSESDAADKGLAELSSFLETLHDDDNAPREKATEVKELPATLVDIETPSVQDEAIFSDAVTDQVPSLEPIQKPAVQEPVAVETFITETPEVSEPALEQALNEEKSIEVPLLDAPALKAHEEHLPEEIPKEIVDVPQPEPESSSVQQTTSTSSKKGKKKKKKTKSQASIPSLDDLPVITETRDAGPSELPLQPTETIVSPSEGDSSTVKDKPRVIEEPTAIEKEFVVEETPITSEPEASAVEPIPAEKEPTVEEKPLVIEEPATIEQEFTVEEKPVTSEQDASIVEPANDEKELTADENLTTSGPEPSIVEVAPIKKELTAEEKPLATEESVAIEKEVTSEKSAATELEIPSVKPTTVERGPSVEEEPTTSERAVSTAGPVADQPSSSAWSFWGATKKSTKKAKEVPQTTTVDSNDGWLNWGKKKLKVAASDAQAETKEESAPAAVDLKSIATEKEASTAETETPIFQLDAFTAEPDVLSSEPEHTTTGLDTSALEHEPSILQLETAPTELELDPVQQLEQDSAVADVKTSDMEAESAPREPETTNEPAVASVEAERSAIEPDTNIAEPEPDTANVVASTIESEFAPVESEPKDTSIIEPTTTAEPETIATAVELTGNKLEATSTEPEPQAEPQAEPIVELQAEPTTTSLETPATEAEPAIVESETQNEFTEPEPVAAEARPTISAELEPAPREAIVDQETAAKPEVVVEPEVVAGPDQTALEKELTAIATEAKTPSDEMEATVAETEPAVAEAESIPAEQELVTAAEEPLVAEEVKPEQLQPTSEASVSVSKKAKKKKKKGKQQSSLEEELAEPSTPQEESARSAELMLEDKSEIPDALPTELPTSTQDQPEAAIVQEQPEAQPNLSEETPSTTKKSKKKKKGKKSQNLEPEPEAETAVAESATEQGPTQEQENQTLPEEAASVPTVQEAEATIQTDNQILDNVPERLVEAPADYQETEVKLDTRPEDKPISEEVPADEPQKPVEISRDNEETSREIPSPSRLFEPLSSNAETDGPHELQSAHLSDAGQGQQADASLEQVLGGDQLRSDTNQPEDLVVASVLQEDPNNGQEHEGEPTLTGASLESPAEQEPSGSKSLEHITDDESPLQPNLPSGEDPREQDPAAADPPEAPLSGAITTENLETKTTGQQSKAVEEPAAPNVVADDTQPSSHTNEPIADEPQEMALSLEDTVSKKKKGKKNKKHQDTSEAVESPIVTETPEKPTLPAEEPEAILDEPAVISDAPEQPTDLAGDDLLQEPTATIETSKGEQDVQESKAIDLEEPEALKSDELSTEPQTDAGIVQEPVAEQVEPTGDDVEPKVESSSKKSKKKKGKKNRQKSVAEETAEKTAVDDNQSTEVITVSPPEINTAADNQLEKDQAPEAEVEAAPSKKKSKKDKKKRSSAQLEPAASEEAPEEPLENLVVQDDTNRDADAAPQTEPTTDVDPAIGDKQVTQEHEVEEPKPTSKKAKKGKKKQKQSQSSNEAEETATSISAPETLTEPITTSEELAQVPKEDLEQGFTTIEGPKEDNKSVQFAEPLEQALMETPADIPTDSAIEFPETETTFNSDWASTDIPPPPDSSAKSETHQHDVSNSDALKTELEPSQNLPVDPLDQLLETTETKRQAETLVDEGNKSAFRDVDVAAISAEQPLEKVTDVLESAHNDETKDQSLAETTPKDDADIVRQLSEIVSPEQQSAEDQKSIETDLAKGSTAHDESQIAPVPADSPTETETVEVLQPQVEIGQLEDEAKANDETTTRQVEESTSVEPVISEDTQPKDPAEPSKPAESSGEPIPIPPTEDSVPVAAEAEEESSTLAKKSKKDKKKKRKSKTQDVLDSTSGTATPAEEPIIEAPPSQEIDTTLPTPQDQAEPKQIASDVAITTEPEELVPESQAQAQAQEDEPQTPVTKKSKKDKKKKKKASQAEEPEPEPSSLPIGETSVERPQSPVHDSSQLQTVDSSELPLPQEVELQQPLAQEDSLDQPAQPVPETSQTVVNVSDVPISATQEPEPQLAEPPEPVDVPLQREDAEQEQTIEVEKTNEDVPVTEVEPVTIPSGDSDTVPESHKQEELLETPDVVPVSEQEPIQEPVAEQEPIIEQEPDVTQEPVVEQEPVQEPLVQQPLPEEEPPETVAAPKSKKDKKKKKKKRDSQAPPDDATTDPSQDILASASGIATPAEESKSLLDNATPVVSEDVSAPIEESEPTEPNEPTASTIPAASQDITEPVPDVQPITETRDFAETSLTPAEPLPDQLISTTPKPELDLRDSEKVSTEESKEGQDIKEATLANDDASQQASRELVEEGPVTPASLEQVEVDDSIATGTSKSEDAPEPAPAKKGKKNKKKKKSNASNDIQPQEEPTEAPQDTISEIKQTETSADLPESISKDESIVEPELPKSEADKEQKSSAVDLQVQEEPAEVPLETTDGTRQEEASIPTLEETSKDEETRELEPAKVEEEQGKQSNVFGDVQPQEEQNKADAEPTVVPSADEPLETEVQGSEGSKDGNIDEAVPTKKSKKGKKKKRTDQIEDVLVEQQEPIQTAAEPVADTPAAEQIETEQPAEAEISKDGDAQDAAPSKKSKKDKKKKKRAVTLEAEPEPEPQPPVEPGPSIEPEQSIEPELPTEQEPSVIAAAESSSEASRSHVPPMSSEGVIPAEGPHSTDMSEVPHVFTSDNELLIASTQNEAVVEEGLPTEQSVEEHVPEKPSEDIATTLTSDTTTTDAARPDATRPDATDDAPLDVSSQVPDDQTQRINPSVSSHELESAPPIEEPAQQGEEPDIKPKGILPEEQEAEPVQVQESSIPDEPTRPEEDSKVDNLAEQAESMQMQESFKPEESVQVDESSKLEEPSKAEELVKIEEPIPVEEPTLAQEPVQAEGPVQTEESVQTRELAQTELTPQESSAADEAVQLEESEESAQPTEPTQTEQSFTTEEPVRQEAPTHAEEPPKTDESAQLQDTPKLDETRELDVTSKPDEISKPEATAEVDAPAQLEEPMQIADSASQEPRGIEPVQLDVPLKTEESTQPEEATQQEPPKIEEPALVEEPAQLEESTQLAEQPPVILDEPEVAPAKKSKKDKKKKKKTSQAEPEPAPEPALESVQQIEEPLAEASLPGQSRDQDESKTLPEAVESAPTVEDPPMTSKDGENVEETPSEATTSKKSKKKKKRASQLASESIPESSTPTDEPAEQPSMPEQLSVPEQPSLPEQPQEQHPRESQPEEPQPAPESEPLADVSTEEPLLPEQPSLLEQPSSEQPSVIEQTALPEQPQEQHPREQHPEEPQLEELQPALESAPLADVSKEEPLLPEQPPASEQTSLPEQSQPEQSQEPQSRDIEPIMEATPVIAADVATEDVLPEPSVSKKSKKKKKKASQTDRDLDAEASTPLETPAQPLLLEEPLVQEPLEQLDRQPEVEEPVVEKEESLEVVPEVVPSKKSKKEKRKAKKSASSAAEPEPEDDSNIKEQSTAVEVEPSLPEQLPEPVESVSEPTPLAPEAASTDLQGEQLKPTTEVEVSRQLEEDPGVDVPKMHEGGISEPIVREENAPTGLEQDLTVPNIENEANETPLDSTNPVIVEDVQQPVDVLTEVSTKDVEKDDNETRGEPSLEVPDTALPTQDPANIEKRDETATSKELVAAEEPVQAELGDTAGPSKTPEMIGTGQPEQTQADQPVQPDDSLPKEQEIEPEPAAISRKKSKKNKKKKKADTQAESEPASGTQTPAIPIGISDESTKANTKETMTGEPEKTIANDGEWPESLPKSKDTERRTASGTFTPLESMEDAPVDAPPETVTQENIPGNQTLEDISAVEGQSSKANDVPEEKHSESREKDQNAEDINISHPIEEGVTVSNNNQLASPAEEEQLVQPVEGPANETAQDIPGHVELSVPVSPPRTPEPTAAPPAINVDLSPAQPSSHVEHERPFDQSLQPEKKVRTELSSDDTMIPVPLSAQDSIPPRMIDNLPYEAPKLFQPIEQDTTKVEDNNAFMEDITPSREIAASYLESQPVPTIDIQDNVEEKKDAQQPSTSGLFPVITPRREIAASYFEGHPAAQTDDYSMLQDNTQEPSNTRPSTPSGGVPISPPEVESSPLDFEHVGEKTIPVQPSDEPRQPSPVTDAAPSAREVAAAFMESHLKSSVTEKEIPKEAEPIATEDLSPSVSAEEATILPEKSTRGKKGKEQQKSVDRVSLDTDETVDDAALEESSQPKELQGGGRLDTDAGDFRSAPSTEADDHTRAPASPDAMEVDTSNDLTERPAEQQDVTATPKEVENIDIESPVVGREVQHELPKPRDAGHESPKSNEPPTSEIIEKLDDLDTSEHFTEPTESTEERKIDDGTLKSISPTRSYMSSGRASPRVLPPVEEETNEDLEKERQDPASKAVTIAPEANRDSGVSTNSLHPKRRSFVDPAQRDSGVHLHDWPETETAPKKQEGLLQEERGASRTPQPNEKRTKKLGLGGETPKLSTPTVRSQSDEVQDTLDPQKTRPPTRSSTPSSTAQESGRRSVSDNLAISRRSTPLAERQLRRTTSNTSISRLRTPEPLRIRPESPGQSAFRSGTNTPPLGLRRVDKRMSGDLRSLSSNLSNNVSRENLHQSQSQPSTTPVANEGRVRAKDMTDVYDGYGEGRIGSPRSPTRPHSMRRRQSMQVLELESRVEQLISENRALAEAKHHAEQSINQHNQQAHSAVAERDAEIESLKASLEWLQKEVTRLTEVNEGLNSANNVLALQHNEKYNRLESQYTSTSKELDRHRSTRDQYQKTLDEKDAEIQQLRAQLEAVKEQVREMQRQILATKPPDADFLRLKDEDHFDHRCQQLCSHVQQWVLRFSKFSDMRACRLTSEINDEKIIDRLDNSVLDGSDVDDYLRDRVRRRDIFMSMTMNMIWEFVFTRYLFGMDREQRQKLKSLEKLLLDVGPPHAVRQWRAVTLTLLSKRPAFGDQRNQDTEAVVQAVFQTLCVILPPPSNLEGQIQSQLRRVVREAVDLSVEMRTQRAEYMMLPPLQPEYDANGDLARTVTFNAQLMNERSGDKYTSNDDYESQGAVVRTVLFPLVVKKGDDLGRGDDEIVICPAQVLVATKTRHARMATPASDAGGVPLSRGATPSVSLPAQSTVSLQMTDAPPPQPTPPHEEDYI</sequence>
<name>A0ACC0DLW2_9PEZI</name>
<accession>A0ACC0DLW2</accession>
<organism evidence="1 2">
    <name type="scientific">Hypoxylon rubiginosum</name>
    <dbReference type="NCBI Taxonomy" id="110542"/>
    <lineage>
        <taxon>Eukaryota</taxon>
        <taxon>Fungi</taxon>
        <taxon>Dikarya</taxon>
        <taxon>Ascomycota</taxon>
        <taxon>Pezizomycotina</taxon>
        <taxon>Sordariomycetes</taxon>
        <taxon>Xylariomycetidae</taxon>
        <taxon>Xylariales</taxon>
        <taxon>Hypoxylaceae</taxon>
        <taxon>Hypoxylon</taxon>
    </lineage>
</organism>
<dbReference type="Proteomes" id="UP001497680">
    <property type="component" value="Unassembled WGS sequence"/>
</dbReference>
<evidence type="ECO:0000313" key="2">
    <source>
        <dbReference type="Proteomes" id="UP001497680"/>
    </source>
</evidence>
<gene>
    <name evidence="1" type="ORF">F4821DRAFT_252689</name>
</gene>
<dbReference type="EMBL" id="MU394280">
    <property type="protein sequence ID" value="KAI6093688.1"/>
    <property type="molecule type" value="Genomic_DNA"/>
</dbReference>
<reference evidence="1 2" key="1">
    <citation type="journal article" date="2022" name="New Phytol.">
        <title>Ecological generalism drives hyperdiversity of secondary metabolite gene clusters in xylarialean endophytes.</title>
        <authorList>
            <person name="Franco M.E.E."/>
            <person name="Wisecaver J.H."/>
            <person name="Arnold A.E."/>
            <person name="Ju Y.M."/>
            <person name="Slot J.C."/>
            <person name="Ahrendt S."/>
            <person name="Moore L.P."/>
            <person name="Eastman K.E."/>
            <person name="Scott K."/>
            <person name="Konkel Z."/>
            <person name="Mondo S.J."/>
            <person name="Kuo A."/>
            <person name="Hayes R.D."/>
            <person name="Haridas S."/>
            <person name="Andreopoulos B."/>
            <person name="Riley R."/>
            <person name="LaButti K."/>
            <person name="Pangilinan J."/>
            <person name="Lipzen A."/>
            <person name="Amirebrahimi M."/>
            <person name="Yan J."/>
            <person name="Adam C."/>
            <person name="Keymanesh K."/>
            <person name="Ng V."/>
            <person name="Louie K."/>
            <person name="Northen T."/>
            <person name="Drula E."/>
            <person name="Henrissat B."/>
            <person name="Hsieh H.M."/>
            <person name="Youens-Clark K."/>
            <person name="Lutzoni F."/>
            <person name="Miadlikowska J."/>
            <person name="Eastwood D.C."/>
            <person name="Hamelin R.C."/>
            <person name="Grigoriev I.V."/>
            <person name="U'Ren J.M."/>
        </authorList>
    </citation>
    <scope>NUCLEOTIDE SEQUENCE [LARGE SCALE GENOMIC DNA]</scope>
    <source>
        <strain evidence="1 2">ER1909</strain>
    </source>
</reference>
<evidence type="ECO:0000313" key="1">
    <source>
        <dbReference type="EMBL" id="KAI6093688.1"/>
    </source>
</evidence>
<protein>
    <submittedName>
        <fullName evidence="1">Uncharacterized protein</fullName>
    </submittedName>
</protein>